<protein>
    <submittedName>
        <fullName evidence="2">Uncharacterized protein</fullName>
    </submittedName>
</protein>
<evidence type="ECO:0000313" key="3">
    <source>
        <dbReference type="Proteomes" id="UP000249842"/>
    </source>
</evidence>
<accession>A0A328B1A7</accession>
<proteinExistence type="predicted"/>
<dbReference type="Proteomes" id="UP000249842">
    <property type="component" value="Unassembled WGS sequence"/>
</dbReference>
<evidence type="ECO:0000313" key="2">
    <source>
        <dbReference type="EMBL" id="RAK59696.1"/>
    </source>
</evidence>
<organism evidence="2 3">
    <name type="scientific">Phenylobacterium hankyongense</name>
    <dbReference type="NCBI Taxonomy" id="1813876"/>
    <lineage>
        <taxon>Bacteria</taxon>
        <taxon>Pseudomonadati</taxon>
        <taxon>Pseudomonadota</taxon>
        <taxon>Alphaproteobacteria</taxon>
        <taxon>Caulobacterales</taxon>
        <taxon>Caulobacteraceae</taxon>
        <taxon>Phenylobacterium</taxon>
    </lineage>
</organism>
<dbReference type="AlphaFoldDB" id="A0A328B1A7"/>
<name>A0A328B1A7_9CAUL</name>
<sequence length="196" mass="21565">MIRDMTAILYPVAANAEQALSQPRGRAAREREARAAAGEAVVFTTDALGPAFATREAALAAYGGRVEDERTGISPPIEDRYCQLSAQIVREPGRPAPVAPVQPTNQDGRRWPAPTGAPPRTAWRLMVSYWRIASAERPIETPQARQARRTRQGVDPETLRAIARQPLRPVEPQQPLDIGLFETRLPEAPHIVVPDE</sequence>
<comment type="caution">
    <text evidence="2">The sequence shown here is derived from an EMBL/GenBank/DDBJ whole genome shotgun (WGS) entry which is preliminary data.</text>
</comment>
<keyword evidence="3" id="KW-1185">Reference proteome</keyword>
<gene>
    <name evidence="2" type="ORF">DJ021_07715</name>
</gene>
<dbReference type="OrthoDB" id="8478220at2"/>
<reference evidence="3" key="1">
    <citation type="submission" date="2018-05" db="EMBL/GenBank/DDBJ databases">
        <authorList>
            <person name="Li X."/>
        </authorList>
    </citation>
    <scope>NUCLEOTIDE SEQUENCE [LARGE SCALE GENOMIC DNA]</scope>
    <source>
        <strain evidence="3">HKS-05</strain>
    </source>
</reference>
<dbReference type="EMBL" id="QFYP01000001">
    <property type="protein sequence ID" value="RAK59696.1"/>
    <property type="molecule type" value="Genomic_DNA"/>
</dbReference>
<evidence type="ECO:0000256" key="1">
    <source>
        <dbReference type="SAM" id="MobiDB-lite"/>
    </source>
</evidence>
<feature type="region of interest" description="Disordered" evidence="1">
    <location>
        <begin position="140"/>
        <end position="173"/>
    </location>
</feature>
<dbReference type="RefSeq" id="WP_111456989.1">
    <property type="nucleotide sequence ID" value="NZ_QFYP01000001.1"/>
</dbReference>
<feature type="region of interest" description="Disordered" evidence="1">
    <location>
        <begin position="93"/>
        <end position="118"/>
    </location>
</feature>